<comment type="similarity">
    <text evidence="15">Belongs to the cytochrome P450 family.</text>
</comment>
<comment type="pathway">
    <text evidence="2">Hormone biosynthesis.</text>
</comment>
<comment type="caution">
    <text evidence="16">The sequence shown here is derived from an EMBL/GenBank/DDBJ whole genome shotgun (WGS) entry which is preliminary data.</text>
</comment>
<reference evidence="16 17" key="1">
    <citation type="submission" date="2024-02" db="EMBL/GenBank/DDBJ databases">
        <authorList>
            <person name="Vignale AGUSTIN F."/>
            <person name="Sosa J E."/>
            <person name="Modenutti C."/>
        </authorList>
    </citation>
    <scope>NUCLEOTIDE SEQUENCE [LARGE SCALE GENOMIC DNA]</scope>
</reference>
<feature type="binding site" description="axial binding residue" evidence="14">
    <location>
        <position position="419"/>
    </location>
    <ligand>
        <name>heme</name>
        <dbReference type="ChEBI" id="CHEBI:30413"/>
    </ligand>
    <ligandPart>
        <name>Fe</name>
        <dbReference type="ChEBI" id="CHEBI:18248"/>
    </ligandPart>
</feature>
<evidence type="ECO:0000256" key="5">
    <source>
        <dbReference type="ARBA" id="ARBA00022989"/>
    </source>
</evidence>
<evidence type="ECO:0000256" key="10">
    <source>
        <dbReference type="ARBA" id="ARBA00052777"/>
    </source>
</evidence>
<dbReference type="SUPFAM" id="SSF48264">
    <property type="entry name" value="Cytochrome P450"/>
    <property type="match status" value="1"/>
</dbReference>
<dbReference type="GO" id="GO:0046872">
    <property type="term" value="F:metal ion binding"/>
    <property type="evidence" value="ECO:0007669"/>
    <property type="project" value="UniProtKB-KW"/>
</dbReference>
<evidence type="ECO:0000256" key="3">
    <source>
        <dbReference type="ARBA" id="ARBA00022692"/>
    </source>
</evidence>
<evidence type="ECO:0000313" key="16">
    <source>
        <dbReference type="EMBL" id="CAK9180438.1"/>
    </source>
</evidence>
<dbReference type="PRINTS" id="PR00385">
    <property type="entry name" value="P450"/>
</dbReference>
<keyword evidence="15" id="KW-0503">Monooxygenase</keyword>
<comment type="pathway">
    <text evidence="11">Steroid biosynthesis.</text>
</comment>
<dbReference type="FunFam" id="1.10.630.10:FF:000057">
    <property type="entry name" value="Cytochrome P450 724B1"/>
    <property type="match status" value="1"/>
</dbReference>
<evidence type="ECO:0000256" key="15">
    <source>
        <dbReference type="RuleBase" id="RU000461"/>
    </source>
</evidence>
<evidence type="ECO:0000256" key="4">
    <source>
        <dbReference type="ARBA" id="ARBA00022723"/>
    </source>
</evidence>
<dbReference type="GO" id="GO:0004497">
    <property type="term" value="F:monooxygenase activity"/>
    <property type="evidence" value="ECO:0007669"/>
    <property type="project" value="UniProtKB-KW"/>
</dbReference>
<dbReference type="PROSITE" id="PS00086">
    <property type="entry name" value="CYTOCHROME_P450"/>
    <property type="match status" value="1"/>
</dbReference>
<evidence type="ECO:0000256" key="13">
    <source>
        <dbReference type="ARBA" id="ARBA00077474"/>
    </source>
</evidence>
<keyword evidence="17" id="KW-1185">Reference proteome</keyword>
<keyword evidence="7 14" id="KW-0408">Iron</keyword>
<keyword evidence="3" id="KW-0812">Transmembrane</keyword>
<evidence type="ECO:0000256" key="11">
    <source>
        <dbReference type="ARBA" id="ARBA00060577"/>
    </source>
</evidence>
<evidence type="ECO:0000256" key="6">
    <source>
        <dbReference type="ARBA" id="ARBA00023002"/>
    </source>
</evidence>
<dbReference type="Proteomes" id="UP001642360">
    <property type="component" value="Unassembled WGS sequence"/>
</dbReference>
<dbReference type="PANTHER" id="PTHR24286:SF159">
    <property type="entry name" value="CYTOCHROME P450, FAMILY 724, SUBFAMILY A, POLYPEPTIDE 1"/>
    <property type="match status" value="1"/>
</dbReference>
<dbReference type="InterPro" id="IPR017972">
    <property type="entry name" value="Cyt_P450_CS"/>
</dbReference>
<name>A0ABC8UHD8_9AQUA</name>
<dbReference type="GO" id="GO:0016020">
    <property type="term" value="C:membrane"/>
    <property type="evidence" value="ECO:0007669"/>
    <property type="project" value="UniProtKB-SubCell"/>
</dbReference>
<dbReference type="InterPro" id="IPR001128">
    <property type="entry name" value="Cyt_P450"/>
</dbReference>
<dbReference type="EMBL" id="CAUOFW020007724">
    <property type="protein sequence ID" value="CAK9180438.1"/>
    <property type="molecule type" value="Genomic_DNA"/>
</dbReference>
<proteinExistence type="inferred from homology"/>
<evidence type="ECO:0000313" key="17">
    <source>
        <dbReference type="Proteomes" id="UP001642360"/>
    </source>
</evidence>
<evidence type="ECO:0000256" key="7">
    <source>
        <dbReference type="ARBA" id="ARBA00023004"/>
    </source>
</evidence>
<keyword evidence="6 15" id="KW-0560">Oxidoreductase</keyword>
<organism evidence="16 17">
    <name type="scientific">Ilex paraguariensis</name>
    <name type="common">yerba mate</name>
    <dbReference type="NCBI Taxonomy" id="185542"/>
    <lineage>
        <taxon>Eukaryota</taxon>
        <taxon>Viridiplantae</taxon>
        <taxon>Streptophyta</taxon>
        <taxon>Embryophyta</taxon>
        <taxon>Tracheophyta</taxon>
        <taxon>Spermatophyta</taxon>
        <taxon>Magnoliopsida</taxon>
        <taxon>eudicotyledons</taxon>
        <taxon>Gunneridae</taxon>
        <taxon>Pentapetalae</taxon>
        <taxon>asterids</taxon>
        <taxon>campanulids</taxon>
        <taxon>Aquifoliales</taxon>
        <taxon>Aquifoliaceae</taxon>
        <taxon>Ilex</taxon>
    </lineage>
</organism>
<dbReference type="InterPro" id="IPR036396">
    <property type="entry name" value="Cyt_P450_sf"/>
</dbReference>
<comment type="cofactor">
    <cofactor evidence="14">
        <name>heme</name>
        <dbReference type="ChEBI" id="CHEBI:30413"/>
    </cofactor>
</comment>
<dbReference type="AlphaFoldDB" id="A0ABC8UHD8"/>
<evidence type="ECO:0000256" key="14">
    <source>
        <dbReference type="PIRSR" id="PIRSR602401-1"/>
    </source>
</evidence>
<accession>A0ABC8UHD8</accession>
<comment type="subcellular location">
    <subcellularLocation>
        <location evidence="1">Membrane</location>
        <topology evidence="1">Single-pass membrane protein</topology>
    </subcellularLocation>
</comment>
<comment type="catalytic activity">
    <reaction evidence="10">
        <text>campesterol + reduced [NADPH--hemoprotein reductase] + O2 = (22S)-22-hydroxycampesterol + oxidized [NADPH--hemoprotein reductase] + H2O + H(+)</text>
        <dbReference type="Rhea" id="RHEA:69835"/>
        <dbReference type="Rhea" id="RHEA-COMP:11964"/>
        <dbReference type="Rhea" id="RHEA-COMP:11965"/>
        <dbReference type="ChEBI" id="CHEBI:15377"/>
        <dbReference type="ChEBI" id="CHEBI:15378"/>
        <dbReference type="ChEBI" id="CHEBI:15379"/>
        <dbReference type="ChEBI" id="CHEBI:28623"/>
        <dbReference type="ChEBI" id="CHEBI:57618"/>
        <dbReference type="ChEBI" id="CHEBI:58210"/>
        <dbReference type="ChEBI" id="CHEBI:72331"/>
    </reaction>
    <physiologicalReaction direction="left-to-right" evidence="10">
        <dbReference type="Rhea" id="RHEA:69836"/>
    </physiologicalReaction>
</comment>
<evidence type="ECO:0000256" key="1">
    <source>
        <dbReference type="ARBA" id="ARBA00004167"/>
    </source>
</evidence>
<dbReference type="Gene3D" id="1.10.630.10">
    <property type="entry name" value="Cytochrome P450"/>
    <property type="match status" value="1"/>
</dbReference>
<evidence type="ECO:0000256" key="2">
    <source>
        <dbReference type="ARBA" id="ARBA00004972"/>
    </source>
</evidence>
<dbReference type="Pfam" id="PF00067">
    <property type="entry name" value="p450"/>
    <property type="match status" value="1"/>
</dbReference>
<comment type="pathway">
    <text evidence="9">Plant hormone biosynthesis; brassinosteroid biosynthesis.</text>
</comment>
<dbReference type="CDD" id="cd11043">
    <property type="entry name" value="CYP90-like"/>
    <property type="match status" value="1"/>
</dbReference>
<dbReference type="PRINTS" id="PR00463">
    <property type="entry name" value="EP450I"/>
</dbReference>
<evidence type="ECO:0000256" key="12">
    <source>
        <dbReference type="ARBA" id="ARBA00067336"/>
    </source>
</evidence>
<gene>
    <name evidence="16" type="ORF">ILEXP_LOCUS50429</name>
</gene>
<evidence type="ECO:0000256" key="9">
    <source>
        <dbReference type="ARBA" id="ARBA00037910"/>
    </source>
</evidence>
<evidence type="ECO:0000256" key="8">
    <source>
        <dbReference type="ARBA" id="ARBA00023136"/>
    </source>
</evidence>
<protein>
    <recommendedName>
        <fullName evidence="12">Cytochrome P450 724B1</fullName>
    </recommendedName>
    <alternativeName>
        <fullName evidence="13">(22S)-22-hydroxycampesterol synthase</fullName>
    </alternativeName>
</protein>
<keyword evidence="8" id="KW-0472">Membrane</keyword>
<keyword evidence="14 15" id="KW-0349">Heme</keyword>
<keyword evidence="5" id="KW-1133">Transmembrane helix</keyword>
<keyword evidence="4 14" id="KW-0479">Metal-binding</keyword>
<dbReference type="PANTHER" id="PTHR24286">
    <property type="entry name" value="CYTOCHROME P450 26"/>
    <property type="match status" value="1"/>
</dbReference>
<dbReference type="InterPro" id="IPR002401">
    <property type="entry name" value="Cyt_P450_E_grp-I"/>
</dbReference>
<sequence length="474" mass="54057">MIDLVPIALALFLGLALFFRLLHFFFAEKGPTPTDLPKGSMGWPFLGETLGFLKPHKSNSLGSFLQEHCSRYGSVFRSHLFGSPTIVSCDPELNTFILQNEQKLFQSSYPKPVRDILGKLSMMLVSGDLHKKLRSIAVSFINTTKSTPDYLLYVEKYSISAMESWKGRQQVSFLKEAKEFTLYLMLKTWLDIEPEDPPALKILEDFLTFMKGFVSLPLNVPGTPYAKAVKARARIASTLREILKEREKSKVGSSKSGVLDEILQKGNLSDEERVSVVMDLVLAGYETTSGLLSLVVYFLGQSPYVHQKLKEEHLALRRRKGEGEPLNWEDYKQMEFTSNVICESLRCGNLVKFLHRKALQDVKFKDYLIPAGWQVLPVFTASHLDPSIHENPSEFNPWRWTDPAMNRKVTPFGGGLRLCPGVELAKVETAFFLHHFVLNYRWKTKDDDFPVSYPYVDFKRGLVLEIEPIKNRMS</sequence>